<dbReference type="RefSeq" id="WP_095611406.1">
    <property type="nucleotide sequence ID" value="NZ_NMPM01000057.1"/>
</dbReference>
<organism evidence="2 3">
    <name type="scientific">Tamilnaduibacter salinus</name>
    <dbReference type="NCBI Taxonomy" id="1484056"/>
    <lineage>
        <taxon>Bacteria</taxon>
        <taxon>Pseudomonadati</taxon>
        <taxon>Pseudomonadota</taxon>
        <taxon>Gammaproteobacteria</taxon>
        <taxon>Pseudomonadales</taxon>
        <taxon>Marinobacteraceae</taxon>
        <taxon>Tamilnaduibacter</taxon>
    </lineage>
</organism>
<accession>A0A2A2I334</accession>
<gene>
    <name evidence="2" type="ORF">CF392_10440</name>
</gene>
<dbReference type="Proteomes" id="UP000218332">
    <property type="component" value="Unassembled WGS sequence"/>
</dbReference>
<keyword evidence="2" id="KW-0378">Hydrolase</keyword>
<proteinExistence type="predicted"/>
<dbReference type="InterPro" id="IPR053170">
    <property type="entry name" value="Transcription_regulator"/>
</dbReference>
<dbReference type="Pfam" id="PF04307">
    <property type="entry name" value="YdjM"/>
    <property type="match status" value="1"/>
</dbReference>
<evidence type="ECO:0000313" key="3">
    <source>
        <dbReference type="Proteomes" id="UP000218332"/>
    </source>
</evidence>
<feature type="transmembrane region" description="Helical" evidence="1">
    <location>
        <begin position="58"/>
        <end position="77"/>
    </location>
</feature>
<sequence>MDSITQAALGGAIGGAVLGRSFGRKAVLVGAMLGTVPDLDVVVDYGDPVADMTRHRGFSHSLFILLPFSLVLATLLWRWRPAIPFRRWWACTGLVLLTHPLLDSFTTYGTQIFWPWSEPVSIASLFIIDPAYTVPLLIGIGLFLWRPDRLRPVMASLVLSTAYIAWSVAAQQVITLRTLPVLADNGLTDAPRLIQPMPLSTLLWRVTVVGEDRRLEMVTGLLDSEGPPQIATYPRDPALASPALATADGERLHWFTDGVIDWSVDGDQLVATDIRLGVPGHHPFAFTIARRSDDGHWRAVRPIRRPEPALRPDQLTSLVRRIGGDTGALCLAGQPAAVRNVEPC</sequence>
<dbReference type="AlphaFoldDB" id="A0A2A2I334"/>
<dbReference type="PANTHER" id="PTHR40031:SF1">
    <property type="entry name" value="MEMBRANE-BOUND METAL-DEPENDENT HYDROLASE"/>
    <property type="match status" value="1"/>
</dbReference>
<keyword evidence="1" id="KW-0812">Transmembrane</keyword>
<dbReference type="PANTHER" id="PTHR40031">
    <property type="entry name" value="HYPOTHETICAL MEMBRANE SPANNING PROTEIN"/>
    <property type="match status" value="1"/>
</dbReference>
<dbReference type="GO" id="GO:0016787">
    <property type="term" value="F:hydrolase activity"/>
    <property type="evidence" value="ECO:0007669"/>
    <property type="project" value="UniProtKB-KW"/>
</dbReference>
<keyword evidence="1" id="KW-1133">Transmembrane helix</keyword>
<feature type="transmembrane region" description="Helical" evidence="1">
    <location>
        <begin position="152"/>
        <end position="169"/>
    </location>
</feature>
<comment type="caution">
    <text evidence="2">The sequence shown here is derived from an EMBL/GenBank/DDBJ whole genome shotgun (WGS) entry which is preliminary data.</text>
</comment>
<name>A0A2A2I334_9GAMM</name>
<reference evidence="2 3" key="1">
    <citation type="submission" date="2017-07" db="EMBL/GenBank/DDBJ databases">
        <title>Tamlnaduibacter salinus (Mi-7) genome sequencing.</title>
        <authorList>
            <person name="Verma A."/>
            <person name="Krishnamurthi S."/>
        </authorList>
    </citation>
    <scope>NUCLEOTIDE SEQUENCE [LARGE SCALE GENOMIC DNA]</scope>
    <source>
        <strain evidence="2 3">Mi-7</strain>
    </source>
</reference>
<feature type="transmembrane region" description="Helical" evidence="1">
    <location>
        <begin position="120"/>
        <end position="145"/>
    </location>
</feature>
<protein>
    <submittedName>
        <fullName evidence="2">Hydrolase</fullName>
    </submittedName>
</protein>
<dbReference type="EMBL" id="NMPM01000057">
    <property type="protein sequence ID" value="PAV25545.1"/>
    <property type="molecule type" value="Genomic_DNA"/>
</dbReference>
<evidence type="ECO:0000313" key="2">
    <source>
        <dbReference type="EMBL" id="PAV25545.1"/>
    </source>
</evidence>
<keyword evidence="1" id="KW-0472">Membrane</keyword>
<dbReference type="InterPro" id="IPR007404">
    <property type="entry name" value="YdjM-like"/>
</dbReference>
<evidence type="ECO:0000256" key="1">
    <source>
        <dbReference type="SAM" id="Phobius"/>
    </source>
</evidence>
<keyword evidence="3" id="KW-1185">Reference proteome</keyword>